<gene>
    <name evidence="1" type="ORF">AO063_21255</name>
</gene>
<reference evidence="1 2" key="1">
    <citation type="submission" date="2015-09" db="EMBL/GenBank/DDBJ databases">
        <title>Genome sequence of ICMP 11288.</title>
        <authorList>
            <person name="Visnovsky S."/>
            <person name="Lu A."/>
            <person name="Panda P."/>
            <person name="Pitman A."/>
        </authorList>
    </citation>
    <scope>NUCLEOTIDE SEQUENCE [LARGE SCALE GENOMIC DNA]</scope>
    <source>
        <strain evidence="1 2">ICMP 11288</strain>
    </source>
</reference>
<dbReference type="EMBL" id="LKEF01000012">
    <property type="protein sequence ID" value="KTB67030.1"/>
    <property type="molecule type" value="Genomic_DNA"/>
</dbReference>
<dbReference type="Proteomes" id="UP000054197">
    <property type="component" value="Unassembled WGS sequence"/>
</dbReference>
<accession>A0A0W0I1J6</accession>
<protein>
    <submittedName>
        <fullName evidence="1">Uncharacterized protein</fullName>
    </submittedName>
</protein>
<organism evidence="1 2">
    <name type="scientific">Pseudomonas fluorescens ICMP 11288</name>
    <dbReference type="NCBI Taxonomy" id="1198309"/>
    <lineage>
        <taxon>Bacteria</taxon>
        <taxon>Pseudomonadati</taxon>
        <taxon>Pseudomonadota</taxon>
        <taxon>Gammaproteobacteria</taxon>
        <taxon>Pseudomonadales</taxon>
        <taxon>Pseudomonadaceae</taxon>
        <taxon>Pseudomonas</taxon>
    </lineage>
</organism>
<sequence>MSEMKVNDDSTSYKIWPFQSAEVSVNGDRNNGGINLVGSPELIELIHEATEENGLRQLLLSMNAPGRAFMTLGCLTGEADSAYFSYVEFTPRDQNLARNEHLITGIHRLWLEWSNENCTAYPGLVDALHQNVKWEYRTFSFRGSDPQYLITIYLRARSARDHASLISWVHNFLCSVDANNLQRTL</sequence>
<evidence type="ECO:0000313" key="1">
    <source>
        <dbReference type="EMBL" id="KTB67030.1"/>
    </source>
</evidence>
<comment type="caution">
    <text evidence="1">The sequence shown here is derived from an EMBL/GenBank/DDBJ whole genome shotgun (WGS) entry which is preliminary data.</text>
</comment>
<name>A0A0W0I1J6_PSEFL</name>
<evidence type="ECO:0000313" key="2">
    <source>
        <dbReference type="Proteomes" id="UP000054197"/>
    </source>
</evidence>
<dbReference type="RefSeq" id="WP_058419814.1">
    <property type="nucleotide sequence ID" value="NZ_LKEF01000012.1"/>
</dbReference>
<proteinExistence type="predicted"/>
<dbReference type="AlphaFoldDB" id="A0A0W0I1J6"/>